<dbReference type="RefSeq" id="WP_245765351.1">
    <property type="nucleotide sequence ID" value="NZ_FNDJ01000014.1"/>
</dbReference>
<dbReference type="AlphaFoldDB" id="A0A1G8ZBI1"/>
<evidence type="ECO:0000313" key="2">
    <source>
        <dbReference type="Proteomes" id="UP000199202"/>
    </source>
</evidence>
<organism evidence="1 2">
    <name type="scientific">Nonomuraea jiangxiensis</name>
    <dbReference type="NCBI Taxonomy" id="633440"/>
    <lineage>
        <taxon>Bacteria</taxon>
        <taxon>Bacillati</taxon>
        <taxon>Actinomycetota</taxon>
        <taxon>Actinomycetes</taxon>
        <taxon>Streptosporangiales</taxon>
        <taxon>Streptosporangiaceae</taxon>
        <taxon>Nonomuraea</taxon>
    </lineage>
</organism>
<name>A0A1G8ZBI1_9ACTN</name>
<dbReference type="Proteomes" id="UP000199202">
    <property type="component" value="Unassembled WGS sequence"/>
</dbReference>
<protein>
    <submittedName>
        <fullName evidence="1">Uncharacterized protein</fullName>
    </submittedName>
</protein>
<gene>
    <name evidence="1" type="ORF">SAMN05421869_11416</name>
</gene>
<keyword evidence="2" id="KW-1185">Reference proteome</keyword>
<accession>A0A1G8ZBI1</accession>
<evidence type="ECO:0000313" key="1">
    <source>
        <dbReference type="EMBL" id="SDK12387.1"/>
    </source>
</evidence>
<reference evidence="1 2" key="1">
    <citation type="submission" date="2016-10" db="EMBL/GenBank/DDBJ databases">
        <authorList>
            <person name="de Groot N.N."/>
        </authorList>
    </citation>
    <scope>NUCLEOTIDE SEQUENCE [LARGE SCALE GENOMIC DNA]</scope>
    <source>
        <strain evidence="1 2">CGMCC 4.6533</strain>
    </source>
</reference>
<sequence>MDLERNVPFDVRAYEARVKSRPCFICAIVARDPEYALEQIVYEDDRHLAFLSGYPPCPATSWSALGGTSSTSYATWTRSPTST</sequence>
<dbReference type="STRING" id="633440.SAMN05421869_11416"/>
<dbReference type="EMBL" id="FNDJ01000014">
    <property type="protein sequence ID" value="SDK12387.1"/>
    <property type="molecule type" value="Genomic_DNA"/>
</dbReference>
<proteinExistence type="predicted"/>